<gene>
    <name evidence="1" type="ORF">LMH87_002212</name>
</gene>
<sequence>MGDKLHFEIWLLGRSLKLQQAVKYFHFPRALQVTISIDSSCHDAPQIYTTGSVIAGRAIVYSEIDAYCEEAEILLLGLAGTRLELTRHKPTRALSPFLKMYMTAECDGGSLELDSPFPGSISAGQTVSIPFSFIVPQYLLQDSCRHPCASQAVWERHSHLPPTLDGANEDEHEFLVRGRIQYYVEMRLRFHDNSKNNDEAVVCASAEYNTSRVIAGRQMVTILPALPELPPLPLDSLEFGVFLQSNSIVARKNILQRAGRLKASGTQPPAMMLDPWGRSSPCSVLHLELDFFPSDASSHPPNKLVVSGVALGTTHLCAEPSELLPELSCKSGGMGGDGNGPTTVQYSSAQKLFQLTPVLPAWYRIQGLTEGDYYRAQLEMPLSLPCSSRVAHHTWCLRKVYDTGVDKQTIRVAFVARAVSRHIAMLHDVTAPRS</sequence>
<dbReference type="KEGG" id="amus:LMH87_002212"/>
<keyword evidence="2" id="KW-1185">Reference proteome</keyword>
<evidence type="ECO:0008006" key="3">
    <source>
        <dbReference type="Google" id="ProtNLM"/>
    </source>
</evidence>
<organism evidence="1 2">
    <name type="scientific">Akanthomyces muscarius</name>
    <name type="common">Entomopathogenic fungus</name>
    <name type="synonym">Lecanicillium muscarium</name>
    <dbReference type="NCBI Taxonomy" id="2231603"/>
    <lineage>
        <taxon>Eukaryota</taxon>
        <taxon>Fungi</taxon>
        <taxon>Dikarya</taxon>
        <taxon>Ascomycota</taxon>
        <taxon>Pezizomycotina</taxon>
        <taxon>Sordariomycetes</taxon>
        <taxon>Hypocreomycetidae</taxon>
        <taxon>Hypocreales</taxon>
        <taxon>Cordycipitaceae</taxon>
        <taxon>Akanthomyces</taxon>
    </lineage>
</organism>
<dbReference type="RefSeq" id="XP_056050645.1">
    <property type="nucleotide sequence ID" value="XM_056193626.1"/>
</dbReference>
<proteinExistence type="predicted"/>
<dbReference type="Proteomes" id="UP001144673">
    <property type="component" value="Chromosome 3"/>
</dbReference>
<name>A0A9W8Q6D8_AKAMU</name>
<accession>A0A9W8Q6D8</accession>
<dbReference type="AlphaFoldDB" id="A0A9W8Q6D8"/>
<evidence type="ECO:0000313" key="2">
    <source>
        <dbReference type="Proteomes" id="UP001144673"/>
    </source>
</evidence>
<protein>
    <recommendedName>
        <fullName evidence="3">Arrestin-like N-terminal domain-containing protein</fullName>
    </recommendedName>
</protein>
<dbReference type="GeneID" id="80889371"/>
<evidence type="ECO:0000313" key="1">
    <source>
        <dbReference type="EMBL" id="KAJ4147704.1"/>
    </source>
</evidence>
<reference evidence="1" key="1">
    <citation type="journal article" date="2023" name="Access Microbiol">
        <title>De-novo genome assembly for Akanthomyces muscarius, a biocontrol agent of insect agricultural pests.</title>
        <authorList>
            <person name="Erdos Z."/>
            <person name="Studholme D.J."/>
            <person name="Raymond B."/>
            <person name="Sharma M."/>
        </authorList>
    </citation>
    <scope>NUCLEOTIDE SEQUENCE</scope>
    <source>
        <strain evidence="1">Ve6</strain>
    </source>
</reference>
<dbReference type="EMBL" id="JAJHUN010000010">
    <property type="protein sequence ID" value="KAJ4147704.1"/>
    <property type="molecule type" value="Genomic_DNA"/>
</dbReference>
<comment type="caution">
    <text evidence="1">The sequence shown here is derived from an EMBL/GenBank/DDBJ whole genome shotgun (WGS) entry which is preliminary data.</text>
</comment>